<comment type="caution">
    <text evidence="1">The sequence shown here is derived from an EMBL/GenBank/DDBJ whole genome shotgun (WGS) entry which is preliminary data.</text>
</comment>
<feature type="non-terminal residue" evidence="1">
    <location>
        <position position="1"/>
    </location>
</feature>
<evidence type="ECO:0000313" key="1">
    <source>
        <dbReference type="EMBL" id="GAF73582.1"/>
    </source>
</evidence>
<accession>X0SCF0</accession>
<dbReference type="EMBL" id="BARS01002837">
    <property type="protein sequence ID" value="GAF73582.1"/>
    <property type="molecule type" value="Genomic_DNA"/>
</dbReference>
<protein>
    <submittedName>
        <fullName evidence="1">Uncharacterized protein</fullName>
    </submittedName>
</protein>
<dbReference type="AlphaFoldDB" id="X0SCF0"/>
<gene>
    <name evidence="1" type="ORF">S01H1_05450</name>
</gene>
<proteinExistence type="predicted"/>
<name>X0SCF0_9ZZZZ</name>
<sequence>PTHANVYVPDGGTFGIVGNELLTFNAAGTVVFSGCDVGVGVVPVAVSGALVLELENAAGSEVIIGRSGGTITTGDFIAGLAFKNLDTSGTPPHYAGIKARADSDFGTMELEFYAGRGQYEADTPQMVISGTIIGQVSIQTSLGVGVADPHSALEVAGAISSATLPITIANDGDGIDIAGVNTLLVDGTGGDITITGFINGVIGQYLTIARINTTNSLILQHDSSAHQDIILHKGGHETVTDWGGFYLVCDGTDWYDVSHAKHV</sequence>
<organism evidence="1">
    <name type="scientific">marine sediment metagenome</name>
    <dbReference type="NCBI Taxonomy" id="412755"/>
    <lineage>
        <taxon>unclassified sequences</taxon>
        <taxon>metagenomes</taxon>
        <taxon>ecological metagenomes</taxon>
    </lineage>
</organism>
<reference evidence="1" key="1">
    <citation type="journal article" date="2014" name="Front. Microbiol.">
        <title>High frequency of phylogenetically diverse reductive dehalogenase-homologous genes in deep subseafloor sedimentary metagenomes.</title>
        <authorList>
            <person name="Kawai M."/>
            <person name="Futagami T."/>
            <person name="Toyoda A."/>
            <person name="Takaki Y."/>
            <person name="Nishi S."/>
            <person name="Hori S."/>
            <person name="Arai W."/>
            <person name="Tsubouchi T."/>
            <person name="Morono Y."/>
            <person name="Uchiyama I."/>
            <person name="Ito T."/>
            <person name="Fujiyama A."/>
            <person name="Inagaki F."/>
            <person name="Takami H."/>
        </authorList>
    </citation>
    <scope>NUCLEOTIDE SEQUENCE</scope>
    <source>
        <strain evidence="1">Expedition CK06-06</strain>
    </source>
</reference>